<accession>A0ABS5A582</accession>
<organism evidence="2 3">
    <name type="scientific">Crossiella equi</name>
    <dbReference type="NCBI Taxonomy" id="130796"/>
    <lineage>
        <taxon>Bacteria</taxon>
        <taxon>Bacillati</taxon>
        <taxon>Actinomycetota</taxon>
        <taxon>Actinomycetes</taxon>
        <taxon>Pseudonocardiales</taxon>
        <taxon>Pseudonocardiaceae</taxon>
        <taxon>Crossiella</taxon>
    </lineage>
</organism>
<dbReference type="Proteomes" id="UP001519363">
    <property type="component" value="Unassembled WGS sequence"/>
</dbReference>
<evidence type="ECO:0000313" key="3">
    <source>
        <dbReference type="Proteomes" id="UP001519363"/>
    </source>
</evidence>
<comment type="caution">
    <text evidence="2">The sequence shown here is derived from an EMBL/GenBank/DDBJ whole genome shotgun (WGS) entry which is preliminary data.</text>
</comment>
<proteinExistence type="predicted"/>
<evidence type="ECO:0000256" key="1">
    <source>
        <dbReference type="SAM" id="Phobius"/>
    </source>
</evidence>
<name>A0ABS5A582_9PSEU</name>
<keyword evidence="3" id="KW-1185">Reference proteome</keyword>
<dbReference type="RefSeq" id="WP_086783969.1">
    <property type="nucleotide sequence ID" value="NZ_JAGIOO010000001.1"/>
</dbReference>
<feature type="transmembrane region" description="Helical" evidence="1">
    <location>
        <begin position="25"/>
        <end position="45"/>
    </location>
</feature>
<evidence type="ECO:0000313" key="2">
    <source>
        <dbReference type="EMBL" id="MBP2471749.1"/>
    </source>
</evidence>
<feature type="transmembrane region" description="Helical" evidence="1">
    <location>
        <begin position="57"/>
        <end position="77"/>
    </location>
</feature>
<keyword evidence="1" id="KW-0472">Membrane</keyword>
<sequence>MTDELLRPTIHTRAGDRNPWRLGSMAYVAFFGGVLAVTTIAYLNSGKLGVPARQRRLILVLGGAALAVELVVAGLLAGLVSTSVIRLVIRAIAVLGHLAQSRAQRTQDRVFQLRGGEHAPLWKPGFAAVLGCGIPEALLVAVVVLTA</sequence>
<keyword evidence="1" id="KW-1133">Transmembrane helix</keyword>
<keyword evidence="1" id="KW-0812">Transmembrane</keyword>
<protein>
    <submittedName>
        <fullName evidence="2">Uncharacterized protein</fullName>
    </submittedName>
</protein>
<dbReference type="EMBL" id="JAGIOO010000001">
    <property type="protein sequence ID" value="MBP2471749.1"/>
    <property type="molecule type" value="Genomic_DNA"/>
</dbReference>
<reference evidence="2 3" key="1">
    <citation type="submission" date="2021-03" db="EMBL/GenBank/DDBJ databases">
        <title>Sequencing the genomes of 1000 actinobacteria strains.</title>
        <authorList>
            <person name="Klenk H.-P."/>
        </authorList>
    </citation>
    <scope>NUCLEOTIDE SEQUENCE [LARGE SCALE GENOMIC DNA]</scope>
    <source>
        <strain evidence="2 3">DSM 44580</strain>
    </source>
</reference>
<gene>
    <name evidence="2" type="ORF">JOF53_000621</name>
</gene>